<dbReference type="Pfam" id="PF07299">
    <property type="entry name" value="EF-G-binding_N"/>
    <property type="match status" value="1"/>
</dbReference>
<accession>A0A1I6BTV4</accession>
<dbReference type="GeneID" id="93712756"/>
<keyword evidence="3" id="KW-0862">Zinc</keyword>
<organism evidence="3 4">
    <name type="scientific">Priestia endophytica DSM 13796</name>
    <dbReference type="NCBI Taxonomy" id="1121089"/>
    <lineage>
        <taxon>Bacteria</taxon>
        <taxon>Bacillati</taxon>
        <taxon>Bacillota</taxon>
        <taxon>Bacilli</taxon>
        <taxon>Bacillales</taxon>
        <taxon>Bacillaceae</taxon>
        <taxon>Priestia</taxon>
    </lineage>
</organism>
<sequence length="221" mass="25556">MKNKKTIMINMEPFIRCDQYNFIKVQTKNLVQAHSTVKDKDVLNALKFRSLDKVLTLFPDISEDQMTILEKLTEIEETTQAEKFLSNLKAYVIPFKQITEKTVKKLFPKAKKIQIPPLKDIDLKEISYLGWYDIRSERKHLIVDYNGKLMGIQGTFKSSVEGICALCNGFEEIGLFMSKVKSGKETYTTKGNYICKDSQKCNHNLITLDKLNDFIVQLKKN</sequence>
<dbReference type="InterPro" id="IPR010841">
    <property type="entry name" value="EF-G-binding_N"/>
</dbReference>
<evidence type="ECO:0000259" key="2">
    <source>
        <dbReference type="Pfam" id="PF16571"/>
    </source>
</evidence>
<dbReference type="InterPro" id="IPR032330">
    <property type="entry name" value="EF-G-binding_C"/>
</dbReference>
<evidence type="ECO:0000313" key="3">
    <source>
        <dbReference type="EMBL" id="SFQ84277.1"/>
    </source>
</evidence>
<keyword evidence="3" id="KW-0863">Zinc-finger</keyword>
<dbReference type="EMBL" id="FOXX01000013">
    <property type="protein sequence ID" value="SFQ84277.1"/>
    <property type="molecule type" value="Genomic_DNA"/>
</dbReference>
<reference evidence="3 4" key="1">
    <citation type="submission" date="2016-10" db="EMBL/GenBank/DDBJ databases">
        <authorList>
            <person name="Varghese N."/>
            <person name="Submissions S."/>
        </authorList>
    </citation>
    <scope>NUCLEOTIDE SEQUENCE [LARGE SCALE GENOMIC DNA]</scope>
    <source>
        <strain evidence="3 4">DSM 13796</strain>
    </source>
</reference>
<proteinExistence type="predicted"/>
<dbReference type="Pfam" id="PF16571">
    <property type="entry name" value="FBP_C"/>
    <property type="match status" value="1"/>
</dbReference>
<keyword evidence="3" id="KW-0479">Metal-binding</keyword>
<protein>
    <submittedName>
        <fullName evidence="3">FBP C-terminal treble-clef zinc-finger</fullName>
    </submittedName>
</protein>
<dbReference type="Gene3D" id="1.20.1280.250">
    <property type="match status" value="1"/>
</dbReference>
<feature type="domain" description="Elongation factor G-binding protein N-terminal" evidence="1">
    <location>
        <begin position="14"/>
        <end position="96"/>
    </location>
</feature>
<evidence type="ECO:0000259" key="1">
    <source>
        <dbReference type="Pfam" id="PF07299"/>
    </source>
</evidence>
<feature type="domain" description="Elongation factor G-binding protein C-terminal treble-clef zinc-finger" evidence="2">
    <location>
        <begin position="109"/>
        <end position="204"/>
    </location>
</feature>
<dbReference type="Proteomes" id="UP000182762">
    <property type="component" value="Unassembled WGS sequence"/>
</dbReference>
<name>A0A1I6BTV4_9BACI</name>
<dbReference type="GO" id="GO:0008270">
    <property type="term" value="F:zinc ion binding"/>
    <property type="evidence" value="ECO:0007669"/>
    <property type="project" value="UniProtKB-KW"/>
</dbReference>
<comment type="caution">
    <text evidence="3">The sequence shown here is derived from an EMBL/GenBank/DDBJ whole genome shotgun (WGS) entry which is preliminary data.</text>
</comment>
<dbReference type="CDD" id="cd16342">
    <property type="entry name" value="FusC_FusB"/>
    <property type="match status" value="1"/>
</dbReference>
<dbReference type="RefSeq" id="WP_172460199.1">
    <property type="nucleotide sequence ID" value="NZ_FOXX01000013.1"/>
</dbReference>
<dbReference type="InterPro" id="IPR038344">
    <property type="entry name" value="EF-G_N_sf"/>
</dbReference>
<gene>
    <name evidence="3" type="ORF">SAMN02745910_04196</name>
</gene>
<keyword evidence="4" id="KW-1185">Reference proteome</keyword>
<evidence type="ECO:0000313" key="4">
    <source>
        <dbReference type="Proteomes" id="UP000182762"/>
    </source>
</evidence>